<feature type="transmembrane region" description="Helical" evidence="7">
    <location>
        <begin position="179"/>
        <end position="203"/>
    </location>
</feature>
<feature type="compositionally biased region" description="Polar residues" evidence="6">
    <location>
        <begin position="329"/>
        <end position="346"/>
    </location>
</feature>
<evidence type="ECO:0000256" key="2">
    <source>
        <dbReference type="ARBA" id="ARBA00007635"/>
    </source>
</evidence>
<dbReference type="eggNOG" id="KOG4510">
    <property type="taxonomic scope" value="Eukaryota"/>
</dbReference>
<evidence type="ECO:0000256" key="6">
    <source>
        <dbReference type="SAM" id="MobiDB-lite"/>
    </source>
</evidence>
<dbReference type="KEGG" id="csl:COCSUDRAFT_42230"/>
<feature type="transmembrane region" description="Helical" evidence="7">
    <location>
        <begin position="85"/>
        <end position="107"/>
    </location>
</feature>
<accession>I0YVY0</accession>
<dbReference type="SUPFAM" id="SSF103481">
    <property type="entry name" value="Multidrug resistance efflux transporter EmrE"/>
    <property type="match status" value="2"/>
</dbReference>
<proteinExistence type="inferred from homology"/>
<keyword evidence="4 7" id="KW-1133">Transmembrane helix</keyword>
<evidence type="ECO:0000313" key="10">
    <source>
        <dbReference type="Proteomes" id="UP000007264"/>
    </source>
</evidence>
<feature type="domain" description="EamA" evidence="8">
    <location>
        <begin position="193"/>
        <end position="319"/>
    </location>
</feature>
<comment type="similarity">
    <text evidence="2">Belongs to the drug/metabolite transporter (DMT) superfamily. Plant drug/metabolite exporter (P-DME) (TC 2.A.7.4) family.</text>
</comment>
<feature type="domain" description="EamA" evidence="8">
    <location>
        <begin position="23"/>
        <end position="154"/>
    </location>
</feature>
<keyword evidence="3 7" id="KW-0812">Transmembrane</keyword>
<evidence type="ECO:0000256" key="7">
    <source>
        <dbReference type="SAM" id="Phobius"/>
    </source>
</evidence>
<dbReference type="AlphaFoldDB" id="I0YVY0"/>
<comment type="subcellular location">
    <subcellularLocation>
        <location evidence="1">Membrane</location>
        <topology evidence="1">Multi-pass membrane protein</topology>
    </subcellularLocation>
</comment>
<evidence type="ECO:0000256" key="5">
    <source>
        <dbReference type="ARBA" id="ARBA00023136"/>
    </source>
</evidence>
<reference evidence="9 10" key="1">
    <citation type="journal article" date="2012" name="Genome Biol.">
        <title>The genome of the polar eukaryotic microalga coccomyxa subellipsoidea reveals traits of cold adaptation.</title>
        <authorList>
            <person name="Blanc G."/>
            <person name="Agarkova I."/>
            <person name="Grimwood J."/>
            <person name="Kuo A."/>
            <person name="Brueggeman A."/>
            <person name="Dunigan D."/>
            <person name="Gurnon J."/>
            <person name="Ladunga I."/>
            <person name="Lindquist E."/>
            <person name="Lucas S."/>
            <person name="Pangilinan J."/>
            <person name="Proschold T."/>
            <person name="Salamov A."/>
            <person name="Schmutz J."/>
            <person name="Weeks D."/>
            <person name="Yamada T."/>
            <person name="Claverie J.M."/>
            <person name="Grigoriev I."/>
            <person name="Van Etten J."/>
            <person name="Lomsadze A."/>
            <person name="Borodovsky M."/>
        </authorList>
    </citation>
    <scope>NUCLEOTIDE SEQUENCE [LARGE SCALE GENOMIC DNA]</scope>
    <source>
        <strain evidence="9 10">C-169</strain>
    </source>
</reference>
<feature type="transmembrane region" description="Helical" evidence="7">
    <location>
        <begin position="138"/>
        <end position="159"/>
    </location>
</feature>
<feature type="transmembrane region" description="Helical" evidence="7">
    <location>
        <begin position="305"/>
        <end position="324"/>
    </location>
</feature>
<dbReference type="GeneID" id="17040537"/>
<feature type="transmembrane region" description="Helical" evidence="7">
    <location>
        <begin position="248"/>
        <end position="268"/>
    </location>
</feature>
<feature type="transmembrane region" description="Helical" evidence="7">
    <location>
        <begin position="280"/>
        <end position="299"/>
    </location>
</feature>
<dbReference type="InterPro" id="IPR037185">
    <property type="entry name" value="EmrE-like"/>
</dbReference>
<gene>
    <name evidence="9" type="ORF">COCSUDRAFT_42230</name>
</gene>
<dbReference type="OrthoDB" id="306876at2759"/>
<sequence>MEEEEHVKLEPAPKPKKIERTAFGLALYALSSCFLATMLMFAKKLGQWGIPTFEILLARSGFLVVFALVGCAVQRQNPLGKRRGLLLIRGIFGFGAIGNYLFAVSLLPLNDTLVLTFTAPIWAAVLGPFLIKEQPTKAVGIAILLCFGGVALITQPSFLGFPNTGRITALGAFFALFQAHPLFCHLTSFYTLALCSACAKMCVRELRAEHPNVSVFYMAWVSLVAALIGCFLPKAWGATDSFRIPGHWAQWVLLVGIGITSYGSQFCMTNALRHARAAPALAMSYISIVLTITYGYFLFEEIPTVLSITGAVLICISTFSLGAFEKTHPTQSNSPDPSVRSGQAMSSDGLGSYTQLPSADQAAPVETRS</sequence>
<dbReference type="Pfam" id="PF00892">
    <property type="entry name" value="EamA"/>
    <property type="match status" value="2"/>
</dbReference>
<keyword evidence="10" id="KW-1185">Reference proteome</keyword>
<feature type="transmembrane region" description="Helical" evidence="7">
    <location>
        <begin position="215"/>
        <end position="236"/>
    </location>
</feature>
<dbReference type="Proteomes" id="UP000007264">
    <property type="component" value="Unassembled WGS sequence"/>
</dbReference>
<dbReference type="GO" id="GO:0016020">
    <property type="term" value="C:membrane"/>
    <property type="evidence" value="ECO:0007669"/>
    <property type="project" value="UniProtKB-SubCell"/>
</dbReference>
<feature type="transmembrane region" description="Helical" evidence="7">
    <location>
        <begin position="21"/>
        <end position="42"/>
    </location>
</feature>
<feature type="region of interest" description="Disordered" evidence="6">
    <location>
        <begin position="327"/>
        <end position="369"/>
    </location>
</feature>
<dbReference type="Gene3D" id="1.10.3730.20">
    <property type="match status" value="1"/>
</dbReference>
<dbReference type="InterPro" id="IPR000620">
    <property type="entry name" value="EamA_dom"/>
</dbReference>
<evidence type="ECO:0000256" key="4">
    <source>
        <dbReference type="ARBA" id="ARBA00022989"/>
    </source>
</evidence>
<evidence type="ECO:0000256" key="1">
    <source>
        <dbReference type="ARBA" id="ARBA00004141"/>
    </source>
</evidence>
<feature type="transmembrane region" description="Helical" evidence="7">
    <location>
        <begin position="48"/>
        <end position="73"/>
    </location>
</feature>
<evidence type="ECO:0000256" key="3">
    <source>
        <dbReference type="ARBA" id="ARBA00022692"/>
    </source>
</evidence>
<protein>
    <recommendedName>
        <fullName evidence="8">EamA domain-containing protein</fullName>
    </recommendedName>
</protein>
<evidence type="ECO:0000259" key="8">
    <source>
        <dbReference type="Pfam" id="PF00892"/>
    </source>
</evidence>
<dbReference type="RefSeq" id="XP_005647093.1">
    <property type="nucleotide sequence ID" value="XM_005647036.1"/>
</dbReference>
<name>I0YVY0_COCSC</name>
<evidence type="ECO:0000313" key="9">
    <source>
        <dbReference type="EMBL" id="EIE22549.1"/>
    </source>
</evidence>
<feature type="transmembrane region" description="Helical" evidence="7">
    <location>
        <begin position="113"/>
        <end position="131"/>
    </location>
</feature>
<dbReference type="EMBL" id="AGSI01000009">
    <property type="protein sequence ID" value="EIE22549.1"/>
    <property type="molecule type" value="Genomic_DNA"/>
</dbReference>
<comment type="caution">
    <text evidence="9">The sequence shown here is derived from an EMBL/GenBank/DDBJ whole genome shotgun (WGS) entry which is preliminary data.</text>
</comment>
<keyword evidence="5 7" id="KW-0472">Membrane</keyword>
<organism evidence="9 10">
    <name type="scientific">Coccomyxa subellipsoidea (strain C-169)</name>
    <name type="common">Green microalga</name>
    <dbReference type="NCBI Taxonomy" id="574566"/>
    <lineage>
        <taxon>Eukaryota</taxon>
        <taxon>Viridiplantae</taxon>
        <taxon>Chlorophyta</taxon>
        <taxon>core chlorophytes</taxon>
        <taxon>Trebouxiophyceae</taxon>
        <taxon>Trebouxiophyceae incertae sedis</taxon>
        <taxon>Coccomyxaceae</taxon>
        <taxon>Coccomyxa</taxon>
        <taxon>Coccomyxa subellipsoidea</taxon>
    </lineage>
</organism>
<dbReference type="PANTHER" id="PTHR22911">
    <property type="entry name" value="ACYL-MALONYL CONDENSING ENZYME-RELATED"/>
    <property type="match status" value="1"/>
</dbReference>
<dbReference type="PANTHER" id="PTHR22911:SF6">
    <property type="entry name" value="SOLUTE CARRIER FAMILY 35 MEMBER G1"/>
    <property type="match status" value="1"/>
</dbReference>